<sequence length="279" mass="32116">MIGPLPLNSEVRLTAPLRGTPPVTLQHLAFFTIHQITSRMPGPHQNNLLFQKGIHTKLRVLSRVARSETQVDKRSSTPENMRLHQFNARSHAAKNATNYPFCVSSQPLLLLYSLCFCCTYPPVSVWRGALRDMGQPGVFAELDKTMRLRKDCKFKRIKRNLRMLTVISASSRPTSMEKLATYKLPRVMDQIFVHMKRSDKSPGYPIPRFLRIIVESAQSTETIREPVKKRDWESCSGIFTRRSSVQDGIKSMVELRKQQNQQRAVNCRMLKHKELDVIK</sequence>
<reference evidence="1 2" key="1">
    <citation type="journal article" date="2018" name="Genome Biol. Evol.">
        <title>Multiple Roots of Fruiting Body Formation in Amoebozoa.</title>
        <authorList>
            <person name="Hillmann F."/>
            <person name="Forbes G."/>
            <person name="Novohradska S."/>
            <person name="Ferling I."/>
            <person name="Riege K."/>
            <person name="Groth M."/>
            <person name="Westermann M."/>
            <person name="Marz M."/>
            <person name="Spaller T."/>
            <person name="Winckler T."/>
            <person name="Schaap P."/>
            <person name="Glockner G."/>
        </authorList>
    </citation>
    <scope>NUCLEOTIDE SEQUENCE [LARGE SCALE GENOMIC DNA]</scope>
    <source>
        <strain evidence="1 2">Jena</strain>
    </source>
</reference>
<proteinExistence type="predicted"/>
<evidence type="ECO:0000313" key="2">
    <source>
        <dbReference type="Proteomes" id="UP000241769"/>
    </source>
</evidence>
<organism evidence="1 2">
    <name type="scientific">Planoprotostelium fungivorum</name>
    <dbReference type="NCBI Taxonomy" id="1890364"/>
    <lineage>
        <taxon>Eukaryota</taxon>
        <taxon>Amoebozoa</taxon>
        <taxon>Evosea</taxon>
        <taxon>Variosea</taxon>
        <taxon>Cavosteliida</taxon>
        <taxon>Cavosteliaceae</taxon>
        <taxon>Planoprotostelium</taxon>
    </lineage>
</organism>
<keyword evidence="2" id="KW-1185">Reference proteome</keyword>
<dbReference type="InParanoid" id="A0A2P6MT11"/>
<name>A0A2P6MT11_9EUKA</name>
<dbReference type="Proteomes" id="UP000241769">
    <property type="component" value="Unassembled WGS sequence"/>
</dbReference>
<accession>A0A2P6MT11</accession>
<dbReference type="EMBL" id="MDYQ01000440">
    <property type="protein sequence ID" value="PRP74817.1"/>
    <property type="molecule type" value="Genomic_DNA"/>
</dbReference>
<dbReference type="AlphaFoldDB" id="A0A2P6MT11"/>
<evidence type="ECO:0000313" key="1">
    <source>
        <dbReference type="EMBL" id="PRP74817.1"/>
    </source>
</evidence>
<gene>
    <name evidence="1" type="ORF">PROFUN_15909</name>
</gene>
<protein>
    <submittedName>
        <fullName evidence="1">Uncharacterized protein</fullName>
    </submittedName>
</protein>
<comment type="caution">
    <text evidence="1">The sequence shown here is derived from an EMBL/GenBank/DDBJ whole genome shotgun (WGS) entry which is preliminary data.</text>
</comment>